<reference evidence="6" key="1">
    <citation type="submission" date="2020-12" db="UniProtKB">
        <authorList>
            <consortium name="WormBaseParasite"/>
        </authorList>
    </citation>
    <scope>IDENTIFICATION</scope>
    <source>
        <strain evidence="6">MHco3</strain>
    </source>
</reference>
<dbReference type="GO" id="GO:0005200">
    <property type="term" value="F:structural constituent of cytoskeleton"/>
    <property type="evidence" value="ECO:0007669"/>
    <property type="project" value="TreeGrafter"/>
</dbReference>
<keyword evidence="5" id="KW-1185">Reference proteome</keyword>
<keyword evidence="2 3" id="KW-0175">Coiled coil</keyword>
<dbReference type="Gene3D" id="1.20.5.500">
    <property type="entry name" value="Single helix bin"/>
    <property type="match status" value="1"/>
</dbReference>
<feature type="coiled-coil region" evidence="3">
    <location>
        <begin position="257"/>
        <end position="323"/>
    </location>
</feature>
<dbReference type="OMA" id="TSHTHIG"/>
<evidence type="ECO:0000313" key="5">
    <source>
        <dbReference type="Proteomes" id="UP000025227"/>
    </source>
</evidence>
<dbReference type="Proteomes" id="UP000025227">
    <property type="component" value="Unplaced"/>
</dbReference>
<dbReference type="GO" id="GO:0090435">
    <property type="term" value="P:protein localization to nuclear envelope"/>
    <property type="evidence" value="ECO:0007669"/>
    <property type="project" value="TreeGrafter"/>
</dbReference>
<dbReference type="GO" id="GO:0006998">
    <property type="term" value="P:nuclear envelope organization"/>
    <property type="evidence" value="ECO:0007669"/>
    <property type="project" value="TreeGrafter"/>
</dbReference>
<name>A0A7I4Z6C8_HAECO</name>
<dbReference type="AlphaFoldDB" id="A0A7I4Z6C8"/>
<dbReference type="InterPro" id="IPR001322">
    <property type="entry name" value="Lamin_tail_dom"/>
</dbReference>
<protein>
    <submittedName>
        <fullName evidence="6">LTD domain-containing protein</fullName>
    </submittedName>
</protein>
<dbReference type="InterPro" id="IPR036415">
    <property type="entry name" value="Lamin_tail_dom_sf"/>
</dbReference>
<dbReference type="OrthoDB" id="5869397at2759"/>
<dbReference type="GO" id="GO:0005882">
    <property type="term" value="C:intermediate filament"/>
    <property type="evidence" value="ECO:0007669"/>
    <property type="project" value="UniProtKB-KW"/>
</dbReference>
<keyword evidence="1" id="KW-0403">Intermediate filament</keyword>
<dbReference type="Pfam" id="PF00932">
    <property type="entry name" value="LTD"/>
    <property type="match status" value="1"/>
</dbReference>
<dbReference type="Gene3D" id="2.60.40.1260">
    <property type="entry name" value="Lamin Tail domain"/>
    <property type="match status" value="1"/>
</dbReference>
<feature type="domain" description="LTD" evidence="4">
    <location>
        <begin position="453"/>
        <end position="570"/>
    </location>
</feature>
<sequence>MAATTTTEWNEAQRTRRNENLEIGTLNEKHADIISNVHFLQARRRKLEMIIGQLTGTYRSRAAPEYSYAMKSSRYEAEAEQLPALKMQLSNAESRFEAARREYAQLDEDALLVKLCDIRMKLCVAQGRGRRIEEECSRIRLENQKLMDDQNAQRSIIDREVVDRSAYERRAANLLAECESLLEACKAQTIKAISFDDIEGDRRHFRNAIDSAMVDIRRQYENLASTVDTEMKQWYDQRVSQVASRSHADSTSQKERLALLRAELIEVRTRLNNLENRNRLLESLIADIEDAKAQDLATADKLLKDDENQLKSLMDQYEAVTGAAPSQQTYSIATLREEILRYRELLYGVGTGLLGSGPAAPGALSIVNHISSSHDIGSGVRTSQTYNGVVSHSRTGSGVYNHGVNSGGSYTHQSERYAITSSTTTPTVVSKLDYMIKEATDDMNASRISGSEHDYSLHRSAQGNVAIAEVAADGSYVIVENTSLDTDQHLGDWTLRSTSSSLKQVSFTFPRDFILTPQNRVQIYARGHGVHNPPHTFVCEADSTFATGDDLSIYLYDSTGQERAHLSQRAFFRHSSMVSY</sequence>
<feature type="coiled-coil region" evidence="3">
    <location>
        <begin position="75"/>
        <end position="109"/>
    </location>
</feature>
<dbReference type="WBParaSite" id="HCON_00184680-00001">
    <property type="protein sequence ID" value="HCON_00184680-00001"/>
    <property type="gene ID" value="HCON_00184680"/>
</dbReference>
<evidence type="ECO:0000256" key="1">
    <source>
        <dbReference type="ARBA" id="ARBA00022754"/>
    </source>
</evidence>
<dbReference type="SUPFAM" id="SSF74853">
    <property type="entry name" value="Lamin A/C globular tail domain"/>
    <property type="match status" value="1"/>
</dbReference>
<dbReference type="PANTHER" id="PTHR45721:SF15">
    <property type="entry name" value="INTERMEDIATE FILAMENT PROTEIN IFP-1"/>
    <property type="match status" value="1"/>
</dbReference>
<dbReference type="GO" id="GO:0007097">
    <property type="term" value="P:nuclear migration"/>
    <property type="evidence" value="ECO:0007669"/>
    <property type="project" value="TreeGrafter"/>
</dbReference>
<dbReference type="GO" id="GO:0005652">
    <property type="term" value="C:nuclear lamina"/>
    <property type="evidence" value="ECO:0007669"/>
    <property type="project" value="TreeGrafter"/>
</dbReference>
<dbReference type="PANTHER" id="PTHR45721">
    <property type="entry name" value="LAMIN DM0-RELATED"/>
    <property type="match status" value="1"/>
</dbReference>
<dbReference type="Pfam" id="PF00038">
    <property type="entry name" value="Filament"/>
    <property type="match status" value="1"/>
</dbReference>
<organism evidence="5 6">
    <name type="scientific">Haemonchus contortus</name>
    <name type="common">Barber pole worm</name>
    <dbReference type="NCBI Taxonomy" id="6289"/>
    <lineage>
        <taxon>Eukaryota</taxon>
        <taxon>Metazoa</taxon>
        <taxon>Ecdysozoa</taxon>
        <taxon>Nematoda</taxon>
        <taxon>Chromadorea</taxon>
        <taxon>Rhabditida</taxon>
        <taxon>Rhabditina</taxon>
        <taxon>Rhabditomorpha</taxon>
        <taxon>Strongyloidea</taxon>
        <taxon>Trichostrongylidae</taxon>
        <taxon>Haemonchus</taxon>
    </lineage>
</organism>
<dbReference type="GO" id="GO:0031507">
    <property type="term" value="P:heterochromatin formation"/>
    <property type="evidence" value="ECO:0007669"/>
    <property type="project" value="TreeGrafter"/>
</dbReference>
<evidence type="ECO:0000259" key="4">
    <source>
        <dbReference type="PROSITE" id="PS51841"/>
    </source>
</evidence>
<dbReference type="GO" id="GO:0051664">
    <property type="term" value="P:nuclear pore localization"/>
    <property type="evidence" value="ECO:0007669"/>
    <property type="project" value="TreeGrafter"/>
</dbReference>
<proteinExistence type="predicted"/>
<dbReference type="PROSITE" id="PS51841">
    <property type="entry name" value="LTD"/>
    <property type="match status" value="1"/>
</dbReference>
<accession>A0A7I4Z6C8</accession>
<evidence type="ECO:0000313" key="6">
    <source>
        <dbReference type="WBParaSite" id="HCON_00184680-00001"/>
    </source>
</evidence>
<evidence type="ECO:0000256" key="2">
    <source>
        <dbReference type="ARBA" id="ARBA00023054"/>
    </source>
</evidence>
<dbReference type="InterPro" id="IPR039008">
    <property type="entry name" value="IF_rod_dom"/>
</dbReference>
<evidence type="ECO:0000256" key="3">
    <source>
        <dbReference type="SAM" id="Coils"/>
    </source>
</evidence>